<dbReference type="GO" id="GO:0000278">
    <property type="term" value="P:mitotic cell cycle"/>
    <property type="evidence" value="ECO:0007669"/>
    <property type="project" value="TreeGrafter"/>
</dbReference>
<dbReference type="GO" id="GO:0031122">
    <property type="term" value="P:cytoplasmic microtubule organization"/>
    <property type="evidence" value="ECO:0007669"/>
    <property type="project" value="TreeGrafter"/>
</dbReference>
<dbReference type="Proteomes" id="UP000275408">
    <property type="component" value="Unassembled WGS sequence"/>
</dbReference>
<dbReference type="GO" id="GO:0051321">
    <property type="term" value="P:meiotic cell cycle"/>
    <property type="evidence" value="ECO:0007669"/>
    <property type="project" value="TreeGrafter"/>
</dbReference>
<organism evidence="7 8">
    <name type="scientific">Pocillopora damicornis</name>
    <name type="common">Cauliflower coral</name>
    <name type="synonym">Millepora damicornis</name>
    <dbReference type="NCBI Taxonomy" id="46731"/>
    <lineage>
        <taxon>Eukaryota</taxon>
        <taxon>Metazoa</taxon>
        <taxon>Cnidaria</taxon>
        <taxon>Anthozoa</taxon>
        <taxon>Hexacorallia</taxon>
        <taxon>Scleractinia</taxon>
        <taxon>Astrocoeniina</taxon>
        <taxon>Pocilloporidae</taxon>
        <taxon>Pocillopora</taxon>
    </lineage>
</organism>
<proteinExistence type="inferred from homology"/>
<dbReference type="InterPro" id="IPR040457">
    <property type="entry name" value="GCP_C"/>
</dbReference>
<keyword evidence="2 5" id="KW-0963">Cytoplasm</keyword>
<dbReference type="GO" id="GO:0051011">
    <property type="term" value="F:microtubule minus-end binding"/>
    <property type="evidence" value="ECO:0007669"/>
    <property type="project" value="TreeGrafter"/>
</dbReference>
<dbReference type="GO" id="GO:0000922">
    <property type="term" value="C:spindle pole"/>
    <property type="evidence" value="ECO:0007669"/>
    <property type="project" value="InterPro"/>
</dbReference>
<name>A0A3M6U105_POCDA</name>
<evidence type="ECO:0000256" key="5">
    <source>
        <dbReference type="RuleBase" id="RU363050"/>
    </source>
</evidence>
<dbReference type="PANTHER" id="PTHR19302">
    <property type="entry name" value="GAMMA TUBULIN COMPLEX PROTEIN"/>
    <property type="match status" value="1"/>
</dbReference>
<dbReference type="Gene3D" id="1.20.120.1900">
    <property type="entry name" value="Gamma-tubulin complex, C-terminal domain"/>
    <property type="match status" value="1"/>
</dbReference>
<keyword evidence="4 5" id="KW-0206">Cytoskeleton</keyword>
<evidence type="ECO:0000313" key="7">
    <source>
        <dbReference type="EMBL" id="RMX47184.1"/>
    </source>
</evidence>
<dbReference type="EMBL" id="RCHS01002472">
    <property type="protein sequence ID" value="RMX47184.1"/>
    <property type="molecule type" value="Genomic_DNA"/>
</dbReference>
<dbReference type="Pfam" id="PF04130">
    <property type="entry name" value="GCP_C_terminal"/>
    <property type="match status" value="1"/>
</dbReference>
<accession>A0A3M6U105</accession>
<dbReference type="GO" id="GO:0051225">
    <property type="term" value="P:spindle assembly"/>
    <property type="evidence" value="ECO:0007669"/>
    <property type="project" value="TreeGrafter"/>
</dbReference>
<dbReference type="AlphaFoldDB" id="A0A3M6U105"/>
<protein>
    <recommendedName>
        <fullName evidence="5">Gamma-tubulin complex component</fullName>
    </recommendedName>
</protein>
<gene>
    <name evidence="7" type="ORF">pdam_00022257</name>
</gene>
<feature type="domain" description="Gamma tubulin complex component C-terminal" evidence="6">
    <location>
        <begin position="8"/>
        <end position="90"/>
    </location>
</feature>
<keyword evidence="8" id="KW-1185">Reference proteome</keyword>
<dbReference type="GO" id="GO:0043015">
    <property type="term" value="F:gamma-tubulin binding"/>
    <property type="evidence" value="ECO:0007669"/>
    <property type="project" value="InterPro"/>
</dbReference>
<dbReference type="InterPro" id="IPR007259">
    <property type="entry name" value="GCP"/>
</dbReference>
<evidence type="ECO:0000256" key="2">
    <source>
        <dbReference type="ARBA" id="ARBA00022490"/>
    </source>
</evidence>
<evidence type="ECO:0000256" key="1">
    <source>
        <dbReference type="ARBA" id="ARBA00010337"/>
    </source>
</evidence>
<keyword evidence="3 5" id="KW-0493">Microtubule</keyword>
<evidence type="ECO:0000259" key="6">
    <source>
        <dbReference type="Pfam" id="PF04130"/>
    </source>
</evidence>
<dbReference type="GO" id="GO:0007020">
    <property type="term" value="P:microtubule nucleation"/>
    <property type="evidence" value="ECO:0007669"/>
    <property type="project" value="InterPro"/>
</dbReference>
<dbReference type="GO" id="GO:0005874">
    <property type="term" value="C:microtubule"/>
    <property type="evidence" value="ECO:0007669"/>
    <property type="project" value="UniProtKB-KW"/>
</dbReference>
<evidence type="ECO:0000256" key="3">
    <source>
        <dbReference type="ARBA" id="ARBA00022701"/>
    </source>
</evidence>
<dbReference type="InterPro" id="IPR042241">
    <property type="entry name" value="GCP_C_sf"/>
</dbReference>
<evidence type="ECO:0000256" key="4">
    <source>
        <dbReference type="ARBA" id="ARBA00023212"/>
    </source>
</evidence>
<dbReference type="GO" id="GO:0000930">
    <property type="term" value="C:gamma-tubulin complex"/>
    <property type="evidence" value="ECO:0007669"/>
    <property type="project" value="TreeGrafter"/>
</dbReference>
<comment type="subcellular location">
    <subcellularLocation>
        <location evidence="5">Cytoplasm</location>
        <location evidence="5">Cytoskeleton</location>
        <location evidence="5">Microtubule organizing center</location>
    </subcellularLocation>
</comment>
<sequence length="108" mass="12412">MSLLFPFLRHEMQHFVHNLEGYLSNQILNVTWSEFQEGLLNVRSLDDLHYQPTEYLRQAIFRSLLSRKAAPVMTIISDLGTLILKLRAQLLASPWQQDPGIGHVTDPA</sequence>
<reference evidence="7 8" key="1">
    <citation type="journal article" date="2018" name="Sci. Rep.">
        <title>Comparative analysis of the Pocillopora damicornis genome highlights role of immune system in coral evolution.</title>
        <authorList>
            <person name="Cunning R."/>
            <person name="Bay R.A."/>
            <person name="Gillette P."/>
            <person name="Baker A.C."/>
            <person name="Traylor-Knowles N."/>
        </authorList>
    </citation>
    <scope>NUCLEOTIDE SEQUENCE [LARGE SCALE GENOMIC DNA]</scope>
    <source>
        <strain evidence="7">RSMAS</strain>
        <tissue evidence="7">Whole animal</tissue>
    </source>
</reference>
<evidence type="ECO:0000313" key="8">
    <source>
        <dbReference type="Proteomes" id="UP000275408"/>
    </source>
</evidence>
<dbReference type="STRING" id="46731.A0A3M6U105"/>
<comment type="similarity">
    <text evidence="1 5">Belongs to the TUBGCP family.</text>
</comment>
<dbReference type="PANTHER" id="PTHR19302:SF70">
    <property type="entry name" value="GAMMA-TUBULIN COMPLEX COMPONENT 6"/>
    <property type="match status" value="1"/>
</dbReference>
<comment type="caution">
    <text evidence="7">The sequence shown here is derived from an EMBL/GenBank/DDBJ whole genome shotgun (WGS) entry which is preliminary data.</text>
</comment>